<evidence type="ECO:0000256" key="1">
    <source>
        <dbReference type="SAM" id="MobiDB-lite"/>
    </source>
</evidence>
<name>A0A7M5XMA9_9CNID</name>
<dbReference type="EnsemblMetazoa" id="CLYHEMT025455.1">
    <property type="protein sequence ID" value="CLYHEMP025455.1"/>
    <property type="gene ID" value="CLYHEMG025455"/>
</dbReference>
<accession>A0A7M5XMA9</accession>
<sequence length="174" mass="20675">TIPKIKKTSNKTHCKVTSEASKRNNKPKHKSMGLIKELLKDLFLGQKLEVIKDLIKMCEECEAEKRRQQEWNQVPPLYFYYTTEPVLVPYAYKKQTKRASRRRQCNCTCGQRMTIQYKTRKPSEATREMDFKRKEPSCPTLTVIEQTTTTRTAYMFPVYDDSRHPIENINRYKQ</sequence>
<proteinExistence type="predicted"/>
<keyword evidence="3" id="KW-1185">Reference proteome</keyword>
<feature type="compositionally biased region" description="Basic residues" evidence="1">
    <location>
        <begin position="1"/>
        <end position="14"/>
    </location>
</feature>
<feature type="region of interest" description="Disordered" evidence="1">
    <location>
        <begin position="1"/>
        <end position="29"/>
    </location>
</feature>
<dbReference type="Proteomes" id="UP000594262">
    <property type="component" value="Unplaced"/>
</dbReference>
<evidence type="ECO:0000313" key="2">
    <source>
        <dbReference type="EnsemblMetazoa" id="CLYHEMP025455.1"/>
    </source>
</evidence>
<protein>
    <submittedName>
        <fullName evidence="2">Uncharacterized protein</fullName>
    </submittedName>
</protein>
<evidence type="ECO:0000313" key="3">
    <source>
        <dbReference type="Proteomes" id="UP000594262"/>
    </source>
</evidence>
<reference evidence="2" key="1">
    <citation type="submission" date="2021-01" db="UniProtKB">
        <authorList>
            <consortium name="EnsemblMetazoa"/>
        </authorList>
    </citation>
    <scope>IDENTIFICATION</scope>
</reference>
<dbReference type="AlphaFoldDB" id="A0A7M5XMA9"/>
<dbReference type="EnsemblMetazoa" id="CLYHEMT018350.1">
    <property type="protein sequence ID" value="CLYHEMP018350.1"/>
    <property type="gene ID" value="CLYHEMG018350"/>
</dbReference>
<organism evidence="2 3">
    <name type="scientific">Clytia hemisphaerica</name>
    <dbReference type="NCBI Taxonomy" id="252671"/>
    <lineage>
        <taxon>Eukaryota</taxon>
        <taxon>Metazoa</taxon>
        <taxon>Cnidaria</taxon>
        <taxon>Hydrozoa</taxon>
        <taxon>Hydroidolina</taxon>
        <taxon>Leptothecata</taxon>
        <taxon>Obeliida</taxon>
        <taxon>Clytiidae</taxon>
        <taxon>Clytia</taxon>
    </lineage>
</organism>